<gene>
    <name evidence="2" type="ORF">SO802_031047</name>
</gene>
<evidence type="ECO:0000256" key="1">
    <source>
        <dbReference type="SAM" id="Phobius"/>
    </source>
</evidence>
<reference evidence="2 3" key="1">
    <citation type="submission" date="2024-01" db="EMBL/GenBank/DDBJ databases">
        <title>A telomere-to-telomere, gap-free genome of sweet tea (Lithocarpus litseifolius).</title>
        <authorList>
            <person name="Zhou J."/>
        </authorList>
    </citation>
    <scope>NUCLEOTIDE SEQUENCE [LARGE SCALE GENOMIC DNA]</scope>
    <source>
        <strain evidence="2">Zhou-2022a</strain>
        <tissue evidence="2">Leaf</tissue>
    </source>
</reference>
<dbReference type="AlphaFoldDB" id="A0AAW2BLA1"/>
<sequence length="66" mass="7100">MDYPNYGLRKGLVNPGTGQMDSGRLKLLKRQKKPFLLTLASLTGGVIAWQGLLETGNHDLSAGTSN</sequence>
<keyword evidence="3" id="KW-1185">Reference proteome</keyword>
<feature type="transmembrane region" description="Helical" evidence="1">
    <location>
        <begin position="34"/>
        <end position="52"/>
    </location>
</feature>
<keyword evidence="1" id="KW-0472">Membrane</keyword>
<protein>
    <submittedName>
        <fullName evidence="2">Uncharacterized protein</fullName>
    </submittedName>
</protein>
<comment type="caution">
    <text evidence="2">The sequence shown here is derived from an EMBL/GenBank/DDBJ whole genome shotgun (WGS) entry which is preliminary data.</text>
</comment>
<accession>A0AAW2BLA1</accession>
<dbReference type="Proteomes" id="UP001459277">
    <property type="component" value="Unassembled WGS sequence"/>
</dbReference>
<evidence type="ECO:0000313" key="2">
    <source>
        <dbReference type="EMBL" id="KAK9986096.1"/>
    </source>
</evidence>
<dbReference type="EMBL" id="JAZDWU010000011">
    <property type="protein sequence ID" value="KAK9986096.1"/>
    <property type="molecule type" value="Genomic_DNA"/>
</dbReference>
<keyword evidence="1" id="KW-1133">Transmembrane helix</keyword>
<keyword evidence="1" id="KW-0812">Transmembrane</keyword>
<proteinExistence type="predicted"/>
<evidence type="ECO:0000313" key="3">
    <source>
        <dbReference type="Proteomes" id="UP001459277"/>
    </source>
</evidence>
<name>A0AAW2BLA1_9ROSI</name>
<organism evidence="2 3">
    <name type="scientific">Lithocarpus litseifolius</name>
    <dbReference type="NCBI Taxonomy" id="425828"/>
    <lineage>
        <taxon>Eukaryota</taxon>
        <taxon>Viridiplantae</taxon>
        <taxon>Streptophyta</taxon>
        <taxon>Embryophyta</taxon>
        <taxon>Tracheophyta</taxon>
        <taxon>Spermatophyta</taxon>
        <taxon>Magnoliopsida</taxon>
        <taxon>eudicotyledons</taxon>
        <taxon>Gunneridae</taxon>
        <taxon>Pentapetalae</taxon>
        <taxon>rosids</taxon>
        <taxon>fabids</taxon>
        <taxon>Fagales</taxon>
        <taxon>Fagaceae</taxon>
        <taxon>Lithocarpus</taxon>
    </lineage>
</organism>